<dbReference type="AlphaFoldDB" id="A0AAE3HPI1"/>
<dbReference type="SUPFAM" id="SSF51126">
    <property type="entry name" value="Pectin lyase-like"/>
    <property type="match status" value="1"/>
</dbReference>
<dbReference type="Pfam" id="PF11924">
    <property type="entry name" value="IAT_beta"/>
    <property type="match status" value="1"/>
</dbReference>
<feature type="chain" id="PRO_5042207468" description="Inverse autotransporter beta-domain domain-containing protein" evidence="1">
    <location>
        <begin position="41"/>
        <end position="917"/>
    </location>
</feature>
<comment type="caution">
    <text evidence="3">The sequence shown here is derived from an EMBL/GenBank/DDBJ whole genome shotgun (WGS) entry which is preliminary data.</text>
</comment>
<dbReference type="Proteomes" id="UP001204445">
    <property type="component" value="Unassembled WGS sequence"/>
</dbReference>
<evidence type="ECO:0000313" key="3">
    <source>
        <dbReference type="EMBL" id="MCS3904528.1"/>
    </source>
</evidence>
<evidence type="ECO:0000256" key="1">
    <source>
        <dbReference type="SAM" id="SignalP"/>
    </source>
</evidence>
<gene>
    <name evidence="3" type="ORF">J2T55_002567</name>
</gene>
<keyword evidence="1" id="KW-0732">Signal</keyword>
<dbReference type="EMBL" id="JANUCT010000025">
    <property type="protein sequence ID" value="MCS3904528.1"/>
    <property type="molecule type" value="Genomic_DNA"/>
</dbReference>
<dbReference type="InterPro" id="IPR038177">
    <property type="entry name" value="IAT_beta_sf"/>
</dbReference>
<dbReference type="SMART" id="SM00710">
    <property type="entry name" value="PbH1"/>
    <property type="match status" value="9"/>
</dbReference>
<name>A0AAE3HPI1_9GAMM</name>
<dbReference type="InterPro" id="IPR011050">
    <property type="entry name" value="Pectin_lyase_fold/virulence"/>
</dbReference>
<feature type="domain" description="Inverse autotransporter beta-domain" evidence="2">
    <location>
        <begin position="60"/>
        <end position="260"/>
    </location>
</feature>
<sequence length="917" mass="97266">MSSVARAKPCFIVPSNPLMARRMALSTAVSLALGAMPVYAEDWEGNIEVFAMPTNERTLMGAQLLQPIWQDQTSMAYLDFRGIVDLGDTNEFNLGAGYRRMAFDRRWIFGGYASFDTRETRTDNRFNQVTLGLEALSREWDFRVNGYIPTTDEKTLGPASFGGRFQGNRLFAGRRTEEALHGMDIEVGRLLEFIPFGETRLYLAGYHFDGDVVSKSTGFGKKARIEYRPRKDITLELGIQDDNLFGTESFLKISYSFGMPAENGIRTMDERMVEFAERDVDIRTTGPLPERLTTATGPGKDLLISDNVVHVDNENDDPEGGDGTIENPYTSVANCNAGRCVNNQGAIIYVHEGEMDYTDEGFMLENMQRLLGQGVSLYGIGGDAYPVLRDNTTDNGSYGVELSRNNEVAGLRFEGHEYAISNYNAKYGSGININSFNIHDNQIYGASSAGIEIFTGSFEGNVSSTGRIANNTIVGSYGEFGGGQGTGIFLGNTALGNGASSTQSVTVTQNDIAGHESGLYAENTAINGGSATQNLDIGSNYFAGNKYTGAHFTNRDSSGTGETAIQDITLTGNTFVANGIGNGQDDGPLINGPGMGSKYGGGAVFGNYAEGESAVAQQTISASDNVFALNSNGLMAYNRGDEGGSAQQDVTLTNNEFYENKYAGAGFINLDGASDPIARTATQNVTLIDNEFRYNGLYGGGGPVGSGAASFMNSAKYGSTATQTADLSGNSMLYNSMGLSALNLGIDGGAATQEFTLTDNQIGNSEFGGAGFLNIDGGSAPQAITAIQRVTSNGGNSISNNNGPGVYAENNAFDGGEARQFVDLSGDSINSNDGPAVLVGNRSEDADSLAQQELRLNGASLTDNAYGGVFSNEADGGTANQYGDLYGADFGGSGGYAIDGDAVQQFILPDGDEFNNL</sequence>
<dbReference type="InterPro" id="IPR012334">
    <property type="entry name" value="Pectin_lyas_fold"/>
</dbReference>
<dbReference type="Gene3D" id="2.160.20.10">
    <property type="entry name" value="Single-stranded right-handed beta-helix, Pectin lyase-like"/>
    <property type="match status" value="1"/>
</dbReference>
<dbReference type="RefSeq" id="WP_259057628.1">
    <property type="nucleotide sequence ID" value="NZ_JANUCT010000025.1"/>
</dbReference>
<dbReference type="InterPro" id="IPR024519">
    <property type="entry name" value="IAT_beta"/>
</dbReference>
<protein>
    <recommendedName>
        <fullName evidence="2">Inverse autotransporter beta-domain domain-containing protein</fullName>
    </recommendedName>
</protein>
<accession>A0AAE3HPI1</accession>
<reference evidence="3" key="1">
    <citation type="submission" date="2022-08" db="EMBL/GenBank/DDBJ databases">
        <title>Genomic Encyclopedia of Type Strains, Phase III (KMG-III): the genomes of soil and plant-associated and newly described type strains.</title>
        <authorList>
            <person name="Whitman W."/>
        </authorList>
    </citation>
    <scope>NUCLEOTIDE SEQUENCE</scope>
    <source>
        <strain evidence="3">HMT 1</strain>
    </source>
</reference>
<evidence type="ECO:0000259" key="2">
    <source>
        <dbReference type="Pfam" id="PF11924"/>
    </source>
</evidence>
<keyword evidence="4" id="KW-1185">Reference proteome</keyword>
<dbReference type="InterPro" id="IPR006626">
    <property type="entry name" value="PbH1"/>
</dbReference>
<dbReference type="Gene3D" id="2.40.160.160">
    <property type="entry name" value="Inverse autotransporter, beta-domain"/>
    <property type="match status" value="1"/>
</dbReference>
<proteinExistence type="predicted"/>
<evidence type="ECO:0000313" key="4">
    <source>
        <dbReference type="Proteomes" id="UP001204445"/>
    </source>
</evidence>
<feature type="signal peptide" evidence="1">
    <location>
        <begin position="1"/>
        <end position="40"/>
    </location>
</feature>
<organism evidence="3 4">
    <name type="scientific">Methylohalomonas lacus</name>
    <dbReference type="NCBI Taxonomy" id="398773"/>
    <lineage>
        <taxon>Bacteria</taxon>
        <taxon>Pseudomonadati</taxon>
        <taxon>Pseudomonadota</taxon>
        <taxon>Gammaproteobacteria</taxon>
        <taxon>Methylohalomonadales</taxon>
        <taxon>Methylohalomonadaceae</taxon>
        <taxon>Methylohalomonas</taxon>
    </lineage>
</organism>